<evidence type="ECO:0000256" key="2">
    <source>
        <dbReference type="ARBA" id="ARBA00022737"/>
    </source>
</evidence>
<dbReference type="GO" id="GO:0007399">
    <property type="term" value="P:nervous system development"/>
    <property type="evidence" value="ECO:0007669"/>
    <property type="project" value="UniProtKB-ARBA"/>
</dbReference>
<dbReference type="GO" id="GO:0030036">
    <property type="term" value="P:actin cytoskeleton organization"/>
    <property type="evidence" value="ECO:0007669"/>
    <property type="project" value="InterPro"/>
</dbReference>
<evidence type="ECO:0000313" key="6">
    <source>
        <dbReference type="Proteomes" id="UP000677803"/>
    </source>
</evidence>
<evidence type="ECO:0000256" key="4">
    <source>
        <dbReference type="SAM" id="MobiDB-lite"/>
    </source>
</evidence>
<feature type="repeat" description="Filamin" evidence="3">
    <location>
        <begin position="326"/>
        <end position="361"/>
    </location>
</feature>
<organism evidence="5 6">
    <name type="scientific">Menidia menidia</name>
    <name type="common">Atlantic silverside</name>
    <dbReference type="NCBI Taxonomy" id="238744"/>
    <lineage>
        <taxon>Eukaryota</taxon>
        <taxon>Metazoa</taxon>
        <taxon>Chordata</taxon>
        <taxon>Craniata</taxon>
        <taxon>Vertebrata</taxon>
        <taxon>Euteleostomi</taxon>
        <taxon>Actinopterygii</taxon>
        <taxon>Neopterygii</taxon>
        <taxon>Teleostei</taxon>
        <taxon>Neoteleostei</taxon>
        <taxon>Acanthomorphata</taxon>
        <taxon>Ovalentaria</taxon>
        <taxon>Atherinomorphae</taxon>
        <taxon>Atheriniformes</taxon>
        <taxon>Atherinopsidae</taxon>
        <taxon>Menidiinae</taxon>
        <taxon>Menidia</taxon>
    </lineage>
</organism>
<dbReference type="PANTHER" id="PTHR38537">
    <property type="entry name" value="JITTERBUG, ISOFORM N"/>
    <property type="match status" value="1"/>
</dbReference>
<dbReference type="InterPro" id="IPR017868">
    <property type="entry name" value="Filamin/ABP280_repeat-like"/>
</dbReference>
<dbReference type="SMART" id="SM00557">
    <property type="entry name" value="IG_FLMN"/>
    <property type="match status" value="3"/>
</dbReference>
<dbReference type="Pfam" id="PF00630">
    <property type="entry name" value="Filamin"/>
    <property type="match status" value="1"/>
</dbReference>
<dbReference type="PANTHER" id="PTHR38537:SF7">
    <property type="entry name" value="FILAMIN-B"/>
    <property type="match status" value="1"/>
</dbReference>
<dbReference type="InterPro" id="IPR014756">
    <property type="entry name" value="Ig_E-set"/>
</dbReference>
<protein>
    <submittedName>
        <fullName evidence="5">(Atlantic silverside) hypothetical protein</fullName>
    </submittedName>
</protein>
<accession>A0A8S4BN53</accession>
<dbReference type="GO" id="GO:0051015">
    <property type="term" value="F:actin filament binding"/>
    <property type="evidence" value="ECO:0007669"/>
    <property type="project" value="InterPro"/>
</dbReference>
<dbReference type="InterPro" id="IPR013783">
    <property type="entry name" value="Ig-like_fold"/>
</dbReference>
<dbReference type="PROSITE" id="PS50194">
    <property type="entry name" value="FILAMIN_REPEAT"/>
    <property type="match status" value="4"/>
</dbReference>
<evidence type="ECO:0000313" key="5">
    <source>
        <dbReference type="EMBL" id="CAG5977706.1"/>
    </source>
</evidence>
<dbReference type="SUPFAM" id="SSF81296">
    <property type="entry name" value="E set domains"/>
    <property type="match status" value="3"/>
</dbReference>
<dbReference type="OrthoDB" id="5334309at2759"/>
<feature type="repeat" description="Filamin" evidence="3">
    <location>
        <begin position="148"/>
        <end position="241"/>
    </location>
</feature>
<name>A0A8S4BN53_9TELE</name>
<feature type="repeat" description="Filamin" evidence="3">
    <location>
        <begin position="82"/>
        <end position="141"/>
    </location>
</feature>
<keyword evidence="2" id="KW-0677">Repeat</keyword>
<dbReference type="InterPro" id="IPR001298">
    <property type="entry name" value="Filamin/ABP280_rpt"/>
</dbReference>
<feature type="region of interest" description="Disordered" evidence="4">
    <location>
        <begin position="313"/>
        <end position="333"/>
    </location>
</feature>
<proteinExistence type="inferred from homology"/>
<evidence type="ECO:0000256" key="1">
    <source>
        <dbReference type="ARBA" id="ARBA00009238"/>
    </source>
</evidence>
<comment type="similarity">
    <text evidence="1">Belongs to the filamin family.</text>
</comment>
<comment type="caution">
    <text evidence="5">The sequence shown here is derived from an EMBL/GenBank/DDBJ whole genome shotgun (WGS) entry which is preliminary data.</text>
</comment>
<evidence type="ECO:0000256" key="3">
    <source>
        <dbReference type="PROSITE-ProRule" id="PRU00087"/>
    </source>
</evidence>
<gene>
    <name evidence="5" type="ORF">MMEN_LOCUS15907</name>
</gene>
<dbReference type="Gene3D" id="2.60.40.10">
    <property type="entry name" value="Immunoglobulins"/>
    <property type="match status" value="4"/>
</dbReference>
<dbReference type="FunFam" id="2.60.40.10:FF:000092">
    <property type="entry name" value="Filamin-B isoform B"/>
    <property type="match status" value="1"/>
</dbReference>
<dbReference type="AlphaFoldDB" id="A0A8S4BN53"/>
<feature type="region of interest" description="Disordered" evidence="4">
    <location>
        <begin position="1"/>
        <end position="37"/>
    </location>
</feature>
<sequence length="361" mass="37155">MDRPPAPASRVQMLNSAGGRRPRAAGPHFGGAALPQGPHGELEGAARHVHAPVAHADAVRARLRGNEPHAVGVVAGGDQLGGPNGAGGRGHLRPEFSIWTREAGAGGLSIAVEGPSRAEIAFDDRKDGSCGFNEQHIPDSPYLVPVVAPADDARRLTVAGLQESGLKANHPASFAVRLNGAQGKMEAQVRSPSGALEKCVVSEIERDKYAIRFIPRENGVHTIDVKFNGAHIPGSPFQVRVGEAGQSGEPSLVSAYGAGLERGSTGAQSEFVINNTKAGPGALAVTIEGPSKVKMDCQEVPEGYRTSTLTLDPAVKASGGAPPPRADSSDASMVTCRGPGLSRAYVGQRGSFSVDCSKAGA</sequence>
<dbReference type="EMBL" id="CAJRST010033334">
    <property type="protein sequence ID" value="CAG5977706.1"/>
    <property type="molecule type" value="Genomic_DNA"/>
</dbReference>
<feature type="repeat" description="Filamin" evidence="3">
    <location>
        <begin position="245"/>
        <end position="313"/>
    </location>
</feature>
<keyword evidence="6" id="KW-1185">Reference proteome</keyword>
<dbReference type="InterPro" id="IPR044801">
    <property type="entry name" value="Filamin"/>
</dbReference>
<dbReference type="Proteomes" id="UP000677803">
    <property type="component" value="Unassembled WGS sequence"/>
</dbReference>
<reference evidence="5" key="1">
    <citation type="submission" date="2021-05" db="EMBL/GenBank/DDBJ databases">
        <authorList>
            <person name="Tigano A."/>
        </authorList>
    </citation>
    <scope>NUCLEOTIDE SEQUENCE</scope>
</reference>